<proteinExistence type="predicted"/>
<reference evidence="1" key="1">
    <citation type="submission" date="2012-09" db="EMBL/GenBank/DDBJ databases">
        <authorList>
            <person name="Martin A.A."/>
        </authorList>
    </citation>
    <scope>NUCLEOTIDE SEQUENCE</scope>
</reference>
<accession>A0A0K0CYC3</accession>
<reference evidence="2" key="2">
    <citation type="submission" date="2017-02" db="UniProtKB">
        <authorList>
            <consortium name="WormBaseParasite"/>
        </authorList>
    </citation>
    <scope>IDENTIFICATION</scope>
</reference>
<protein>
    <submittedName>
        <fullName evidence="2">Uncharacterized protein</fullName>
    </submittedName>
</protein>
<organism evidence="1 2">
    <name type="scientific">Angiostrongylus cantonensis</name>
    <name type="common">Rat lungworm</name>
    <dbReference type="NCBI Taxonomy" id="6313"/>
    <lineage>
        <taxon>Eukaryota</taxon>
        <taxon>Metazoa</taxon>
        <taxon>Ecdysozoa</taxon>
        <taxon>Nematoda</taxon>
        <taxon>Chromadorea</taxon>
        <taxon>Rhabditida</taxon>
        <taxon>Rhabditina</taxon>
        <taxon>Rhabditomorpha</taxon>
        <taxon>Strongyloidea</taxon>
        <taxon>Metastrongylidae</taxon>
        <taxon>Angiostrongylus</taxon>
    </lineage>
</organism>
<dbReference type="Proteomes" id="UP000035642">
    <property type="component" value="Unassembled WGS sequence"/>
</dbReference>
<sequence length="80" mass="8980">MAKIVETGIDPHLFSYKRQILIVNCSNESIDRGQTRVYEKATPAPSTPPLLHVRRNSSSVSHIALNGWRLMPVSLTVFSF</sequence>
<evidence type="ECO:0000313" key="2">
    <source>
        <dbReference type="WBParaSite" id="ACAC_0000263201-mRNA-1"/>
    </source>
</evidence>
<dbReference type="WBParaSite" id="ACAC_0000263201-mRNA-1">
    <property type="protein sequence ID" value="ACAC_0000263201-mRNA-1"/>
    <property type="gene ID" value="ACAC_0000263201"/>
</dbReference>
<keyword evidence="1" id="KW-1185">Reference proteome</keyword>
<evidence type="ECO:0000313" key="1">
    <source>
        <dbReference type="Proteomes" id="UP000035642"/>
    </source>
</evidence>
<name>A0A0K0CYC3_ANGCA</name>
<dbReference type="AlphaFoldDB" id="A0A0K0CYC3"/>